<dbReference type="Proteomes" id="UP000516437">
    <property type="component" value="Chromosome 2"/>
</dbReference>
<dbReference type="AlphaFoldDB" id="A0A6A1WJE0"/>
<keyword evidence="2" id="KW-1185">Reference proteome</keyword>
<name>A0A6A1WJE0_9ROSI</name>
<dbReference type="PANTHER" id="PTHR33144:SF25">
    <property type="entry name" value="DUF4216 DOMAIN-CONTAINING PROTEIN"/>
    <property type="match status" value="1"/>
</dbReference>
<proteinExistence type="predicted"/>
<dbReference type="OrthoDB" id="1417804at2759"/>
<dbReference type="PANTHER" id="PTHR33144">
    <property type="entry name" value="OS10G0409366 PROTEIN-RELATED"/>
    <property type="match status" value="1"/>
</dbReference>
<reference evidence="1 2" key="1">
    <citation type="journal article" date="2019" name="Plant Biotechnol. J.">
        <title>The red bayberry genome and genetic basis of sex determination.</title>
        <authorList>
            <person name="Jia H.M."/>
            <person name="Jia H.J."/>
            <person name="Cai Q.L."/>
            <person name="Wang Y."/>
            <person name="Zhao H.B."/>
            <person name="Yang W.F."/>
            <person name="Wang G.Y."/>
            <person name="Li Y.H."/>
            <person name="Zhan D.L."/>
            <person name="Shen Y.T."/>
            <person name="Niu Q.F."/>
            <person name="Chang L."/>
            <person name="Qiu J."/>
            <person name="Zhao L."/>
            <person name="Xie H.B."/>
            <person name="Fu W.Y."/>
            <person name="Jin J."/>
            <person name="Li X.W."/>
            <person name="Jiao Y."/>
            <person name="Zhou C.C."/>
            <person name="Tu T."/>
            <person name="Chai C.Y."/>
            <person name="Gao J.L."/>
            <person name="Fan L.J."/>
            <person name="van de Weg E."/>
            <person name="Wang J.Y."/>
            <person name="Gao Z.S."/>
        </authorList>
    </citation>
    <scope>NUCLEOTIDE SEQUENCE [LARGE SCALE GENOMIC DNA]</scope>
    <source>
        <tissue evidence="1">Leaves</tissue>
    </source>
</reference>
<accession>A0A6A1WJE0</accession>
<comment type="caution">
    <text evidence="1">The sequence shown here is derived from an EMBL/GenBank/DDBJ whole genome shotgun (WGS) entry which is preliminary data.</text>
</comment>
<protein>
    <submittedName>
        <fullName evidence="1">Uncharacterized protein</fullName>
    </submittedName>
</protein>
<dbReference type="Pfam" id="PF03004">
    <property type="entry name" value="Transposase_24"/>
    <property type="match status" value="1"/>
</dbReference>
<evidence type="ECO:0000313" key="2">
    <source>
        <dbReference type="Proteomes" id="UP000516437"/>
    </source>
</evidence>
<dbReference type="EMBL" id="RXIC02000020">
    <property type="protein sequence ID" value="KAB1223788.1"/>
    <property type="molecule type" value="Genomic_DNA"/>
</dbReference>
<organism evidence="1 2">
    <name type="scientific">Morella rubra</name>
    <name type="common">Chinese bayberry</name>
    <dbReference type="NCBI Taxonomy" id="262757"/>
    <lineage>
        <taxon>Eukaryota</taxon>
        <taxon>Viridiplantae</taxon>
        <taxon>Streptophyta</taxon>
        <taxon>Embryophyta</taxon>
        <taxon>Tracheophyta</taxon>
        <taxon>Spermatophyta</taxon>
        <taxon>Magnoliopsida</taxon>
        <taxon>eudicotyledons</taxon>
        <taxon>Gunneridae</taxon>
        <taxon>Pentapetalae</taxon>
        <taxon>rosids</taxon>
        <taxon>fabids</taxon>
        <taxon>Fagales</taxon>
        <taxon>Myricaceae</taxon>
        <taxon>Morella</taxon>
    </lineage>
</organism>
<evidence type="ECO:0000313" key="1">
    <source>
        <dbReference type="EMBL" id="KAB1223788.1"/>
    </source>
</evidence>
<dbReference type="InterPro" id="IPR004252">
    <property type="entry name" value="Probable_transposase_24"/>
</dbReference>
<sequence>MTEDLQHDDKEVQNLKARLQAHNSMDLIHLHQSEDVVDQLRDQECVKHQMHEAFKSYKCKLHRIYKKFRTSKIARTNPPDEVDIKTWLKLCTQWEDDDYKALSKKNATNRSKLVINHTARSKSLHRLCEEKRDEDSAVIEFYKELTPTRTVVG</sequence>
<gene>
    <name evidence="1" type="ORF">CJ030_MR2G012903</name>
</gene>